<keyword evidence="3" id="KW-1185">Reference proteome</keyword>
<keyword evidence="1" id="KW-0812">Transmembrane</keyword>
<sequence length="196" mass="21404">MTKSSDAALIIRVSGRRQRPQFLVIGCFLLAYVGYTVFGRTRWLGIVGITVFAAALIIGAIGLILGRRHGWEMRIDAEGVTARGQRTARWDEIAGVRVTSLFPAAPFNRPATQMAAFLPAPGRQLPPGPSVPTRGPLGRIGGRVRRRKYRSDLILLLSSTDADLGSLTAAVERFGQKQVVVVPAAGKRIWRRFTGR</sequence>
<reference evidence="2" key="2">
    <citation type="submission" date="2022-05" db="EMBL/GenBank/DDBJ databases">
        <authorList>
            <person name="Kim J.-S."/>
            <person name="Lee K."/>
            <person name="Suh M."/>
            <person name="Eom M."/>
            <person name="Kim J.-S."/>
            <person name="Kim D.-S."/>
            <person name="Ko S.-H."/>
            <person name="Shin Y."/>
            <person name="Lee J.-S."/>
        </authorList>
    </citation>
    <scope>NUCLEOTIDE SEQUENCE</scope>
    <source>
        <strain evidence="2">N237</strain>
    </source>
</reference>
<evidence type="ECO:0000256" key="1">
    <source>
        <dbReference type="SAM" id="Phobius"/>
    </source>
</evidence>
<dbReference type="EMBL" id="CP097332">
    <property type="protein sequence ID" value="UQX89174.1"/>
    <property type="molecule type" value="Genomic_DNA"/>
</dbReference>
<keyword evidence="1" id="KW-0472">Membrane</keyword>
<keyword evidence="1" id="KW-1133">Transmembrane helix</keyword>
<dbReference type="Proteomes" id="UP001056336">
    <property type="component" value="Chromosome"/>
</dbReference>
<feature type="transmembrane region" description="Helical" evidence="1">
    <location>
        <begin position="21"/>
        <end position="38"/>
    </location>
</feature>
<evidence type="ECO:0000313" key="2">
    <source>
        <dbReference type="EMBL" id="UQX89174.1"/>
    </source>
</evidence>
<proteinExistence type="predicted"/>
<feature type="transmembrane region" description="Helical" evidence="1">
    <location>
        <begin position="44"/>
        <end position="65"/>
    </location>
</feature>
<evidence type="ECO:0000313" key="3">
    <source>
        <dbReference type="Proteomes" id="UP001056336"/>
    </source>
</evidence>
<accession>A0ABY4R098</accession>
<gene>
    <name evidence="2" type="ORF">M6D93_04010</name>
</gene>
<dbReference type="RefSeq" id="WP_249773070.1">
    <property type="nucleotide sequence ID" value="NZ_CP097332.1"/>
</dbReference>
<name>A0ABY4R098_9ACTN</name>
<organism evidence="2 3">
    <name type="scientific">Jatrophihabitans telluris</name>
    <dbReference type="NCBI Taxonomy" id="2038343"/>
    <lineage>
        <taxon>Bacteria</taxon>
        <taxon>Bacillati</taxon>
        <taxon>Actinomycetota</taxon>
        <taxon>Actinomycetes</taxon>
        <taxon>Jatrophihabitantales</taxon>
        <taxon>Jatrophihabitantaceae</taxon>
        <taxon>Jatrophihabitans</taxon>
    </lineage>
</organism>
<protein>
    <submittedName>
        <fullName evidence="2">Uncharacterized protein</fullName>
    </submittedName>
</protein>
<reference evidence="2" key="1">
    <citation type="journal article" date="2018" name="Int. J. Syst. Evol. Microbiol.">
        <title>Jatrophihabitans telluris sp. nov., isolated from sediment soil of lava forest wetlands and the emended description of the genus Jatrophihabitans.</title>
        <authorList>
            <person name="Lee K.C."/>
            <person name="Suh M.K."/>
            <person name="Eom M.K."/>
            <person name="Kim K.K."/>
            <person name="Kim J.S."/>
            <person name="Kim D.S."/>
            <person name="Ko S.H."/>
            <person name="Shin Y.K."/>
            <person name="Lee J.S."/>
        </authorList>
    </citation>
    <scope>NUCLEOTIDE SEQUENCE</scope>
    <source>
        <strain evidence="2">N237</strain>
    </source>
</reference>